<keyword evidence="7" id="KW-1185">Reference proteome</keyword>
<organism evidence="6 7">
    <name type="scientific">Apiospora kogelbergensis</name>
    <dbReference type="NCBI Taxonomy" id="1337665"/>
    <lineage>
        <taxon>Eukaryota</taxon>
        <taxon>Fungi</taxon>
        <taxon>Dikarya</taxon>
        <taxon>Ascomycota</taxon>
        <taxon>Pezizomycotina</taxon>
        <taxon>Sordariomycetes</taxon>
        <taxon>Xylariomycetidae</taxon>
        <taxon>Amphisphaeriales</taxon>
        <taxon>Apiosporaceae</taxon>
        <taxon>Apiospora</taxon>
    </lineage>
</organism>
<gene>
    <name evidence="6" type="ORF">PG999_009073</name>
</gene>
<dbReference type="AlphaFoldDB" id="A0AAW0QJQ7"/>
<dbReference type="GO" id="GO:0005634">
    <property type="term" value="C:nucleus"/>
    <property type="evidence" value="ECO:0007669"/>
    <property type="project" value="UniProtKB-SubCell"/>
</dbReference>
<dbReference type="GO" id="GO:0000981">
    <property type="term" value="F:DNA-binding transcription factor activity, RNA polymerase II-specific"/>
    <property type="evidence" value="ECO:0007669"/>
    <property type="project" value="InterPro"/>
</dbReference>
<name>A0AAW0QJQ7_9PEZI</name>
<dbReference type="InterPro" id="IPR036864">
    <property type="entry name" value="Zn2-C6_fun-type_DNA-bd_sf"/>
</dbReference>
<feature type="domain" description="Zn(2)-C6 fungal-type" evidence="5">
    <location>
        <begin position="46"/>
        <end position="75"/>
    </location>
</feature>
<dbReference type="GO" id="GO:0003677">
    <property type="term" value="F:DNA binding"/>
    <property type="evidence" value="ECO:0007669"/>
    <property type="project" value="InterPro"/>
</dbReference>
<dbReference type="Pfam" id="PF00172">
    <property type="entry name" value="Zn_clus"/>
    <property type="match status" value="1"/>
</dbReference>
<keyword evidence="3" id="KW-0539">Nucleus</keyword>
<feature type="region of interest" description="Disordered" evidence="4">
    <location>
        <begin position="1"/>
        <end position="32"/>
    </location>
</feature>
<proteinExistence type="predicted"/>
<evidence type="ECO:0000256" key="2">
    <source>
        <dbReference type="ARBA" id="ARBA00022723"/>
    </source>
</evidence>
<dbReference type="GO" id="GO:0006351">
    <property type="term" value="P:DNA-templated transcription"/>
    <property type="evidence" value="ECO:0007669"/>
    <property type="project" value="InterPro"/>
</dbReference>
<dbReference type="PANTHER" id="PTHR31001">
    <property type="entry name" value="UNCHARACTERIZED TRANSCRIPTIONAL REGULATORY PROTEIN"/>
    <property type="match status" value="1"/>
</dbReference>
<sequence>MSDTADSTLGDGDSYRQTTPTGSSAPQQNQPISDMTAAMKVTRGHSCILCQQRKVRCDKSKPCSNCVKAGVECRVVPPQPPRRRKKRVPERDLVDRLRKYEAMLTQHGIEFEGLGPDVKILDPGTVQEGDELDSEFIKVRESPARSDPDMISSPGETPHIPRTFKWFPFQKEFRAIEEDEELHRESSDDDDVGTTINTAYDKMFDNADGFPFVVGASSRSITDQHPSAIHIFQLWQVYLTNVSSLLKMTHTPTLQGRIIEASASLGKASKSLEALMFAIYLMAVTSLQDDEVLEMFNEGRPVLLKKYYLACQQALLNASFMRNPDLTILQAYTLYLFGVRPFIDPRSLFCLTGIGIRLAWRMGLHRDGQQFGLSPFEVEERRRLWWTLAGFDRRIGEITGSTLTAISTGGDCKLPLNINDADLHLHAKDPPTPHTGPTEMLFSLTRLEFSKAPGTDKMKPVISDPAQSVANLADHRLSSYLERLSTHMEDTYLKYCDPKVSLHLFTLMMTRVSMCKLKILAGFFKTAMQAPAPLSPFESEALFIEAIKLLEYDSAIHANEDLTGYFWFSALHFPFPAYICLVKDLRTRTTGELCERAWAAIFENHERRQLLRQMRSPMQLAFSPLFVKAWDAREAAESQLGRTLAPPPLITAMRQIVARMGFPAKSKSPEPGSSHHPTPPSTASPPVSSAYSVPPPATADATALPPPPPVASQPPPPPMYPNGPDLWSNIHGPSMGGRGHYPPEFQEVNLGGEFDWQAFLSQFSNSYIPPQEMAIPTAPPDPTTQVYWQ</sequence>
<evidence type="ECO:0000259" key="5">
    <source>
        <dbReference type="PROSITE" id="PS50048"/>
    </source>
</evidence>
<dbReference type="InterPro" id="IPR050613">
    <property type="entry name" value="Sec_Metabolite_Reg"/>
</dbReference>
<dbReference type="PANTHER" id="PTHR31001:SF45">
    <property type="entry name" value="ZN(II)2CYS6 TRANSCRIPTION FACTOR (EUROFUNG)"/>
    <property type="match status" value="1"/>
</dbReference>
<accession>A0AAW0QJQ7</accession>
<dbReference type="SMART" id="SM00066">
    <property type="entry name" value="GAL4"/>
    <property type="match status" value="1"/>
</dbReference>
<evidence type="ECO:0000256" key="3">
    <source>
        <dbReference type="ARBA" id="ARBA00023242"/>
    </source>
</evidence>
<feature type="region of interest" description="Disordered" evidence="4">
    <location>
        <begin position="663"/>
        <end position="742"/>
    </location>
</feature>
<evidence type="ECO:0000313" key="6">
    <source>
        <dbReference type="EMBL" id="KAK8105714.1"/>
    </source>
</evidence>
<comment type="caution">
    <text evidence="6">The sequence shown here is derived from an EMBL/GenBank/DDBJ whole genome shotgun (WGS) entry which is preliminary data.</text>
</comment>
<reference evidence="6 7" key="1">
    <citation type="submission" date="2023-01" db="EMBL/GenBank/DDBJ databases">
        <title>Analysis of 21 Apiospora genomes using comparative genomics revels a genus with tremendous synthesis potential of carbohydrate active enzymes and secondary metabolites.</title>
        <authorList>
            <person name="Sorensen T."/>
        </authorList>
    </citation>
    <scope>NUCLEOTIDE SEQUENCE [LARGE SCALE GENOMIC DNA]</scope>
    <source>
        <strain evidence="6 7">CBS 117206</strain>
    </source>
</reference>
<evidence type="ECO:0000313" key="7">
    <source>
        <dbReference type="Proteomes" id="UP001392437"/>
    </source>
</evidence>
<dbReference type="EMBL" id="JAQQWP010000008">
    <property type="protein sequence ID" value="KAK8105714.1"/>
    <property type="molecule type" value="Genomic_DNA"/>
</dbReference>
<dbReference type="GO" id="GO:0008270">
    <property type="term" value="F:zinc ion binding"/>
    <property type="evidence" value="ECO:0007669"/>
    <property type="project" value="InterPro"/>
</dbReference>
<dbReference type="Gene3D" id="4.10.240.10">
    <property type="entry name" value="Zn(2)-C6 fungal-type DNA-binding domain"/>
    <property type="match status" value="1"/>
</dbReference>
<evidence type="ECO:0000256" key="1">
    <source>
        <dbReference type="ARBA" id="ARBA00004123"/>
    </source>
</evidence>
<dbReference type="InterPro" id="IPR007219">
    <property type="entry name" value="XnlR_reg_dom"/>
</dbReference>
<dbReference type="CDD" id="cd00067">
    <property type="entry name" value="GAL4"/>
    <property type="match status" value="1"/>
</dbReference>
<dbReference type="Proteomes" id="UP001392437">
    <property type="component" value="Unassembled WGS sequence"/>
</dbReference>
<dbReference type="InterPro" id="IPR001138">
    <property type="entry name" value="Zn2Cys6_DnaBD"/>
</dbReference>
<dbReference type="PROSITE" id="PS50048">
    <property type="entry name" value="ZN2_CY6_FUNGAL_2"/>
    <property type="match status" value="1"/>
</dbReference>
<evidence type="ECO:0000256" key="4">
    <source>
        <dbReference type="SAM" id="MobiDB-lite"/>
    </source>
</evidence>
<dbReference type="SUPFAM" id="SSF57701">
    <property type="entry name" value="Zn2/Cys6 DNA-binding domain"/>
    <property type="match status" value="1"/>
</dbReference>
<feature type="compositionally biased region" description="Pro residues" evidence="4">
    <location>
        <begin position="704"/>
        <end position="721"/>
    </location>
</feature>
<dbReference type="CDD" id="cd12148">
    <property type="entry name" value="fungal_TF_MHR"/>
    <property type="match status" value="1"/>
</dbReference>
<feature type="compositionally biased region" description="Low complexity" evidence="4">
    <location>
        <begin position="684"/>
        <end position="703"/>
    </location>
</feature>
<keyword evidence="2" id="KW-0479">Metal-binding</keyword>
<feature type="compositionally biased region" description="Polar residues" evidence="4">
    <location>
        <begin position="15"/>
        <end position="32"/>
    </location>
</feature>
<dbReference type="Pfam" id="PF04082">
    <property type="entry name" value="Fungal_trans"/>
    <property type="match status" value="1"/>
</dbReference>
<protein>
    <submittedName>
        <fullName evidence="6">Aurofusarin cluster transcription factor aurR2</fullName>
    </submittedName>
</protein>
<comment type="subcellular location">
    <subcellularLocation>
        <location evidence="1">Nucleus</location>
    </subcellularLocation>
</comment>